<dbReference type="Gene3D" id="3.90.230.10">
    <property type="entry name" value="Creatinase/methionine aminopeptidase superfamily"/>
    <property type="match status" value="1"/>
</dbReference>
<dbReference type="InterPro" id="IPR036005">
    <property type="entry name" value="Creatinase/aminopeptidase-like"/>
</dbReference>
<sequence length="705" mass="80396">MGPRTARLLAAFALLVLVARSSGAAASTARRRETLLEDDRAEPEGPGRKHCPPTDAEPPPPGRVDSSKQLADLRRLMKRHNHELGLPLDAYIITSNDEHQSEYLSAWDRRREYVSGFSGSNGVAVVTATRAALWTDGRYLLQADDQLDCHWTLMEHESMADWLRLELPENASVGVDPRLISQHAWDTLSRQLGAVGINLKEVSKNLVDIIWTSERPKFDSFKAFVHNESFSGMAWTRKVELVREVLRSLDANAMVVTSLEEVAWLFNIRGYDIEYMPVVRAYAILSMKEIYLFINESKLPYHVKRHLRTNNCFNELCVRLRTYENILKDIRTFCQQWTKVLLPAPCVYDQGVSRAVYTAVHPPKKRFLHISPILLLKAKKNNVESYGMRAAHIRDAVAFCDFMAYFEKKLEEGVIWTEMKAAKEIDRFRGEQRHSKGPSFTTIAGYGPNGALPHYVPTEATNLVIGNKSTFVLDSGGQYLDGTTDVTRTLHFGTPTDFQKEVYTRVLMGSIQLAALVFPVNVKMTDVDVLARGPLWEAGLDYDHGTGHGIGSFLGVHESPINILYDGGNFTFHKGYFFSDEPGYYEEGQFGVRLENILEVEERPTKHNRGEIFYGFRPVTLIPYEPKLMNTALLSKDQRDWLNYYNSQIRLKVGAELKRQRRMRGFHWMMSKTGYIPNHCSSARKIFDFNYSYLLLSILVYFGHV</sequence>
<dbReference type="PANTHER" id="PTHR43763">
    <property type="entry name" value="XAA-PRO AMINOPEPTIDASE 1"/>
    <property type="match status" value="1"/>
</dbReference>
<accession>A0AAN9V9K4</accession>
<gene>
    <name evidence="9" type="ORF">R5R35_010729</name>
</gene>
<dbReference type="Pfam" id="PF00557">
    <property type="entry name" value="Peptidase_M24"/>
    <property type="match status" value="1"/>
</dbReference>
<dbReference type="PANTHER" id="PTHR43763:SF6">
    <property type="entry name" value="XAA-PRO AMINOPEPTIDASE 1"/>
    <property type="match status" value="1"/>
</dbReference>
<protein>
    <recommendedName>
        <fullName evidence="11">Xaa-Pro aminopeptidase 1</fullName>
    </recommendedName>
</protein>
<evidence type="ECO:0000313" key="9">
    <source>
        <dbReference type="EMBL" id="KAK7790856.1"/>
    </source>
</evidence>
<name>A0AAN9V9K4_9ORTH</name>
<feature type="chain" id="PRO_5043000990" description="Xaa-Pro aminopeptidase 1" evidence="5">
    <location>
        <begin position="27"/>
        <end position="705"/>
    </location>
</feature>
<feature type="signal peptide" evidence="5">
    <location>
        <begin position="1"/>
        <end position="26"/>
    </location>
</feature>
<dbReference type="AlphaFoldDB" id="A0AAN9V9K4"/>
<evidence type="ECO:0000259" key="7">
    <source>
        <dbReference type="Pfam" id="PF01321"/>
    </source>
</evidence>
<feature type="compositionally biased region" description="Basic and acidic residues" evidence="4">
    <location>
        <begin position="30"/>
        <end position="47"/>
    </location>
</feature>
<evidence type="ECO:0000256" key="3">
    <source>
        <dbReference type="ARBA" id="ARBA00022801"/>
    </source>
</evidence>
<keyword evidence="5" id="KW-0732">Signal</keyword>
<dbReference type="InterPro" id="IPR032416">
    <property type="entry name" value="Peptidase_M24_C"/>
</dbReference>
<dbReference type="GO" id="GO:0046872">
    <property type="term" value="F:metal ion binding"/>
    <property type="evidence" value="ECO:0007669"/>
    <property type="project" value="UniProtKB-KW"/>
</dbReference>
<dbReference type="InterPro" id="IPR033740">
    <property type="entry name" value="Pept_M24B"/>
</dbReference>
<dbReference type="EMBL" id="JAZDUA010000581">
    <property type="protein sequence ID" value="KAK7790856.1"/>
    <property type="molecule type" value="Genomic_DNA"/>
</dbReference>
<keyword evidence="10" id="KW-1185">Reference proteome</keyword>
<organism evidence="9 10">
    <name type="scientific">Gryllus longicercus</name>
    <dbReference type="NCBI Taxonomy" id="2509291"/>
    <lineage>
        <taxon>Eukaryota</taxon>
        <taxon>Metazoa</taxon>
        <taxon>Ecdysozoa</taxon>
        <taxon>Arthropoda</taxon>
        <taxon>Hexapoda</taxon>
        <taxon>Insecta</taxon>
        <taxon>Pterygota</taxon>
        <taxon>Neoptera</taxon>
        <taxon>Polyneoptera</taxon>
        <taxon>Orthoptera</taxon>
        <taxon>Ensifera</taxon>
        <taxon>Gryllidea</taxon>
        <taxon>Grylloidea</taxon>
        <taxon>Gryllidae</taxon>
        <taxon>Gryllinae</taxon>
        <taxon>Gryllus</taxon>
    </lineage>
</organism>
<dbReference type="Gene3D" id="3.40.350.10">
    <property type="entry name" value="Creatinase/prolidase N-terminal domain"/>
    <property type="match status" value="2"/>
</dbReference>
<dbReference type="Pfam" id="PF01321">
    <property type="entry name" value="Creatinase_N"/>
    <property type="match status" value="1"/>
</dbReference>
<dbReference type="GO" id="GO:0005737">
    <property type="term" value="C:cytoplasm"/>
    <property type="evidence" value="ECO:0007669"/>
    <property type="project" value="UniProtKB-ARBA"/>
</dbReference>
<dbReference type="InterPro" id="IPR050422">
    <property type="entry name" value="X-Pro_aminopeptidase_P"/>
</dbReference>
<feature type="region of interest" description="Disordered" evidence="4">
    <location>
        <begin position="22"/>
        <end position="66"/>
    </location>
</feature>
<dbReference type="InterPro" id="IPR000994">
    <property type="entry name" value="Pept_M24"/>
</dbReference>
<proteinExistence type="inferred from homology"/>
<evidence type="ECO:0000256" key="1">
    <source>
        <dbReference type="ARBA" id="ARBA00008766"/>
    </source>
</evidence>
<dbReference type="Pfam" id="PF16189">
    <property type="entry name" value="Creatinase_N_2"/>
    <property type="match status" value="1"/>
</dbReference>
<dbReference type="Pfam" id="PF16188">
    <property type="entry name" value="Peptidase_M24_C"/>
    <property type="match status" value="1"/>
</dbReference>
<evidence type="ECO:0000313" key="10">
    <source>
        <dbReference type="Proteomes" id="UP001378592"/>
    </source>
</evidence>
<feature type="domain" description="Peptidase M24" evidence="6">
    <location>
        <begin position="388"/>
        <end position="602"/>
    </location>
</feature>
<comment type="caution">
    <text evidence="9">The sequence shown here is derived from an EMBL/GenBank/DDBJ whole genome shotgun (WGS) entry which is preliminary data.</text>
</comment>
<dbReference type="FunFam" id="3.40.350.10:FF:000003">
    <property type="entry name" value="Xaa-pro aminopeptidase P"/>
    <property type="match status" value="1"/>
</dbReference>
<evidence type="ECO:0000259" key="6">
    <source>
        <dbReference type="Pfam" id="PF00557"/>
    </source>
</evidence>
<keyword evidence="2" id="KW-0479">Metal-binding</keyword>
<dbReference type="InterPro" id="IPR000587">
    <property type="entry name" value="Creatinase_N"/>
</dbReference>
<feature type="domain" description="Peptidase M24 C-terminal" evidence="8">
    <location>
        <begin position="613"/>
        <end position="673"/>
    </location>
</feature>
<dbReference type="CDD" id="cd01085">
    <property type="entry name" value="APP"/>
    <property type="match status" value="1"/>
</dbReference>
<dbReference type="Proteomes" id="UP001378592">
    <property type="component" value="Unassembled WGS sequence"/>
</dbReference>
<evidence type="ECO:0000259" key="8">
    <source>
        <dbReference type="Pfam" id="PF16188"/>
    </source>
</evidence>
<dbReference type="FunFam" id="3.90.230.10:FF:000009">
    <property type="entry name" value="xaa-Pro aminopeptidase 2"/>
    <property type="match status" value="1"/>
</dbReference>
<evidence type="ECO:0008006" key="11">
    <source>
        <dbReference type="Google" id="ProtNLM"/>
    </source>
</evidence>
<evidence type="ECO:0000256" key="2">
    <source>
        <dbReference type="ARBA" id="ARBA00022723"/>
    </source>
</evidence>
<keyword evidence="3" id="KW-0378">Hydrolase</keyword>
<comment type="similarity">
    <text evidence="1">Belongs to the peptidase M24B family.</text>
</comment>
<reference evidence="9 10" key="1">
    <citation type="submission" date="2024-03" db="EMBL/GenBank/DDBJ databases">
        <title>The genome assembly and annotation of the cricket Gryllus longicercus Weissman &amp; Gray.</title>
        <authorList>
            <person name="Szrajer S."/>
            <person name="Gray D."/>
            <person name="Ylla G."/>
        </authorList>
    </citation>
    <scope>NUCLEOTIDE SEQUENCE [LARGE SCALE GENOMIC DNA]</scope>
    <source>
        <strain evidence="9">DAG 2021-001</strain>
        <tissue evidence="9">Whole body minus gut</tissue>
    </source>
</reference>
<dbReference type="SUPFAM" id="SSF55920">
    <property type="entry name" value="Creatinase/aminopeptidase"/>
    <property type="match status" value="1"/>
</dbReference>
<dbReference type="InterPro" id="IPR029149">
    <property type="entry name" value="Creatin/AminoP/Spt16_N"/>
</dbReference>
<dbReference type="SUPFAM" id="SSF53092">
    <property type="entry name" value="Creatinase/prolidase N-terminal domain"/>
    <property type="match status" value="1"/>
</dbReference>
<feature type="domain" description="Creatinase N-terminal" evidence="7">
    <location>
        <begin position="70"/>
        <end position="202"/>
    </location>
</feature>
<dbReference type="GO" id="GO:0070006">
    <property type="term" value="F:metalloaminopeptidase activity"/>
    <property type="evidence" value="ECO:0007669"/>
    <property type="project" value="InterPro"/>
</dbReference>
<evidence type="ECO:0000256" key="4">
    <source>
        <dbReference type="SAM" id="MobiDB-lite"/>
    </source>
</evidence>
<evidence type="ECO:0000256" key="5">
    <source>
        <dbReference type="SAM" id="SignalP"/>
    </source>
</evidence>